<evidence type="ECO:0000256" key="2">
    <source>
        <dbReference type="ARBA" id="ARBA00004792"/>
    </source>
</evidence>
<keyword evidence="4" id="KW-0596">Phosphopantetheine</keyword>
<dbReference type="Proteomes" id="UP001462640">
    <property type="component" value="Unassembled WGS sequence"/>
</dbReference>
<evidence type="ECO:0000313" key="12">
    <source>
        <dbReference type="EMBL" id="MEO3712423.1"/>
    </source>
</evidence>
<feature type="compositionally biased region" description="Basic and acidic residues" evidence="10">
    <location>
        <begin position="814"/>
        <end position="823"/>
    </location>
</feature>
<dbReference type="Pfam" id="PF22336">
    <property type="entry name" value="RhiE-like_linker"/>
    <property type="match status" value="1"/>
</dbReference>
<dbReference type="Pfam" id="PF02801">
    <property type="entry name" value="Ketoacyl-synt_C"/>
    <property type="match status" value="1"/>
</dbReference>
<feature type="compositionally biased region" description="Basic and acidic residues" evidence="10">
    <location>
        <begin position="1"/>
        <end position="14"/>
    </location>
</feature>
<dbReference type="InterPro" id="IPR015424">
    <property type="entry name" value="PyrdxlP-dep_Trfase"/>
</dbReference>
<keyword evidence="7" id="KW-0677">Repeat</keyword>
<feature type="region of interest" description="Disordered" evidence="10">
    <location>
        <begin position="798"/>
        <end position="843"/>
    </location>
</feature>
<reference evidence="12 13" key="1">
    <citation type="submission" date="2024-05" db="EMBL/GenBank/DDBJ databases">
        <title>Roseateles sp. 2.12 16S ribosomal RNA gene Genome sequencing and assembly.</title>
        <authorList>
            <person name="Woo H."/>
        </authorList>
    </citation>
    <scope>NUCLEOTIDE SEQUENCE [LARGE SCALE GENOMIC DNA]</scope>
    <source>
        <strain evidence="12 13">2.12</strain>
    </source>
</reference>
<dbReference type="Pfam" id="PF00109">
    <property type="entry name" value="ketoacyl-synt"/>
    <property type="match status" value="1"/>
</dbReference>
<evidence type="ECO:0000256" key="8">
    <source>
        <dbReference type="ARBA" id="ARBA00022898"/>
    </source>
</evidence>
<dbReference type="SMART" id="SM00825">
    <property type="entry name" value="PKS_KS"/>
    <property type="match status" value="1"/>
</dbReference>
<dbReference type="PANTHER" id="PTHR43775">
    <property type="entry name" value="FATTY ACID SYNTHASE"/>
    <property type="match status" value="1"/>
</dbReference>
<dbReference type="InterPro" id="IPR016039">
    <property type="entry name" value="Thiolase-like"/>
</dbReference>
<dbReference type="Gene3D" id="3.40.640.10">
    <property type="entry name" value="Type I PLP-dependent aspartate aminotransferase-like (Major domain)"/>
    <property type="match status" value="1"/>
</dbReference>
<dbReference type="Pfam" id="PF09924">
    <property type="entry name" value="LPG_synthase_C"/>
    <property type="match status" value="1"/>
</dbReference>
<keyword evidence="9" id="KW-0808">Transferase</keyword>
<feature type="region of interest" description="Disordered" evidence="10">
    <location>
        <begin position="1"/>
        <end position="27"/>
    </location>
</feature>
<evidence type="ECO:0000313" key="13">
    <source>
        <dbReference type="Proteomes" id="UP001462640"/>
    </source>
</evidence>
<dbReference type="Gene3D" id="3.90.1150.10">
    <property type="entry name" value="Aspartate Aminotransferase, domain 1"/>
    <property type="match status" value="1"/>
</dbReference>
<dbReference type="InterPro" id="IPR015421">
    <property type="entry name" value="PyrdxlP-dep_Trfase_major"/>
</dbReference>
<evidence type="ECO:0000256" key="6">
    <source>
        <dbReference type="ARBA" id="ARBA00022553"/>
    </source>
</evidence>
<evidence type="ECO:0000256" key="10">
    <source>
        <dbReference type="SAM" id="MobiDB-lite"/>
    </source>
</evidence>
<evidence type="ECO:0000259" key="11">
    <source>
        <dbReference type="PROSITE" id="PS52004"/>
    </source>
</evidence>
<dbReference type="InterPro" id="IPR014031">
    <property type="entry name" value="Ketoacyl_synth_C"/>
</dbReference>
<evidence type="ECO:0000256" key="4">
    <source>
        <dbReference type="ARBA" id="ARBA00022450"/>
    </source>
</evidence>
<sequence>MKSEWDVNEKEQDPRMPAPVLDQSAPGDGQWIEKSRLADAPGLADRLAAAKGDVHQDGVLLDLWPLIYYSDRHADHIHVLQDGKLLFLTRYVGAPEREAALLNSLLHEAAQRGAQACYLDMSNRRKPHLEEQCGLLSTPLGMVQTIDDLRTFSIEGGRMRRLRYLVSRFGRENQCRIDEYTVPSRATDSAIREVMRAWSQEKGVVNKVDAILSDMRTGNLLKRYRIFLTYLGDTLQNVIVLSHIPDGYITDQEYFLPGMPLGGTEYAYVDIMRRLAAEGCRKFSLGLTWGLFEPKEGFSDLEGWALINRTQGQLARIFERGVQNHQYKNKYGPSEYPLYLYRSAGSRPQIIKQCMGQFFRNGVSYDSIAQQVEADERAAPADGVAWPAEQASTAAAQSEARTAADAESDTAAGLQADIRAGRFDATAVDVQGIQLDLISDSWAHQDTPFIRQRLRELHEGLRSDTGAQALGEVLGLPHVLLTTSGRSAERVLFTLWKSRRRTILQNIPFFSTLHNEVKAGFKPRVLPDPRIDAADPDALFRGGLDLDRLSEALSEPDSDAALVLLELANNGSGGYPVSLAHLRAVSALCRRHGVPLALDITRIVRNAELIRRHEAGQGQRALWDVVAEIIGQADIILGSLCKDFGVTAGGLLATRDERFMAKARRYADIEGAALDRLQARLVNQSLHERDVIGRSVAAQLDLVQAVHQDLLSRGVPLVQPAAGHCLLVRADQMAAHHTAAHPAEALLRQLYETHGVRGGVHLAGDDTHGLPGSCVRLALPLGLEGSHVAALLGAALGGPGHDGAPPPAATPAPRRPERLRSGDADPASGPGGAPARRPAPAAATLDTPAGAIAIIGMTGRYAQAGSLSEYWQNLRAGRSCITEVPQDRWNWRDHFQPDVEQAVRERKSYGKWGGFLEDFDKFDPQFFWMPPRRIEFIDPQERLFLEECWKALEDAGYPPHALTAALRARTGVFSGAAKQGFSLYASEARGTHPHTSSASMVGRVSHFFDLQGPSVSFDNHCASSLVAVHEACEYLRQHKGDLALAGGVSLSLHPSSYVQLSLVQMLSHNEHSAAFGKGGAGYVPGEGVGVVILKRLDESVRDGDFVHAVIRGGAVNHSGRTRYYGQPSQGQQAAAIRAALAQSQVEARSVSYIEAAASGVEASDAVEMAALTEVFGQRQGVRGDYWIGSVKPAIGHCEAVSGMSQLARAVLSLRHGLLTPTLLPEERSPHIDFEQLPFRPAVQETPWQRVQIDGRDTPRRAGVTTLGNGINAHLIVEEFMPPPDADESPAPAAGASGESFVFALSAQSLQRLQAYARHWIDYLQAQEACDLHRIAYTLQVGRQPMPWRLALRASDQAELIGLLTRWLQGDATDERIHHGHARRAPEGREAHAASSTPQDIAALAAHWTQGLTSSWITLHRGRSLRKIGGLPSYPFEREAYGLFQAS</sequence>
<feature type="compositionally biased region" description="Low complexity" evidence="10">
    <location>
        <begin position="824"/>
        <end position="843"/>
    </location>
</feature>
<evidence type="ECO:0000256" key="3">
    <source>
        <dbReference type="ARBA" id="ARBA00011881"/>
    </source>
</evidence>
<keyword evidence="8" id="KW-0663">Pyridoxal phosphate</keyword>
<dbReference type="InterPro" id="IPR054514">
    <property type="entry name" value="RhiE-like_linker"/>
</dbReference>
<keyword evidence="6" id="KW-0597">Phosphoprotein</keyword>
<dbReference type="InterPro" id="IPR015422">
    <property type="entry name" value="PyrdxlP-dep_Trfase_small"/>
</dbReference>
<dbReference type="InterPro" id="IPR024320">
    <property type="entry name" value="LPG_synthase_C"/>
</dbReference>
<dbReference type="EMBL" id="JBDPZC010000002">
    <property type="protein sequence ID" value="MEO3712423.1"/>
    <property type="molecule type" value="Genomic_DNA"/>
</dbReference>
<dbReference type="InterPro" id="IPR050091">
    <property type="entry name" value="PKS_NRPS_Biosynth_Enz"/>
</dbReference>
<evidence type="ECO:0000256" key="1">
    <source>
        <dbReference type="ARBA" id="ARBA00001933"/>
    </source>
</evidence>
<evidence type="ECO:0000256" key="5">
    <source>
        <dbReference type="ARBA" id="ARBA00022490"/>
    </source>
</evidence>
<proteinExistence type="inferred from homology"/>
<comment type="pathway">
    <text evidence="2">Antibiotic biosynthesis.</text>
</comment>
<dbReference type="InterPro" id="IPR001597">
    <property type="entry name" value="ArAA_b-elim_lyase/Thr_aldolase"/>
</dbReference>
<dbReference type="SUPFAM" id="SSF53901">
    <property type="entry name" value="Thiolase-like"/>
    <property type="match status" value="1"/>
</dbReference>
<accession>A0ABV0GBJ6</accession>
<organism evidence="12 13">
    <name type="scientific">Roseateles flavus</name>
    <dbReference type="NCBI Taxonomy" id="3149041"/>
    <lineage>
        <taxon>Bacteria</taxon>
        <taxon>Pseudomonadati</taxon>
        <taxon>Pseudomonadota</taxon>
        <taxon>Betaproteobacteria</taxon>
        <taxon>Burkholderiales</taxon>
        <taxon>Sphaerotilaceae</taxon>
        <taxon>Roseateles</taxon>
    </lineage>
</organism>
<keyword evidence="5" id="KW-0963">Cytoplasm</keyword>
<evidence type="ECO:0000256" key="9">
    <source>
        <dbReference type="RuleBase" id="RU003694"/>
    </source>
</evidence>
<comment type="similarity">
    <text evidence="9">Belongs to the thiolase-like superfamily. Beta-ketoacyl-ACP synthases family.</text>
</comment>
<comment type="subunit">
    <text evidence="3">Homotetramer.</text>
</comment>
<name>A0ABV0GBJ6_9BURK</name>
<dbReference type="PANTHER" id="PTHR43775:SF37">
    <property type="entry name" value="SI:DKEY-61P9.11"/>
    <property type="match status" value="1"/>
</dbReference>
<keyword evidence="13" id="KW-1185">Reference proteome</keyword>
<dbReference type="Gene3D" id="1.10.1240.100">
    <property type="match status" value="1"/>
</dbReference>
<feature type="domain" description="Ketosynthase family 3 (KS3)" evidence="11">
    <location>
        <begin position="849"/>
        <end position="1278"/>
    </location>
</feature>
<comment type="cofactor">
    <cofactor evidence="1">
        <name>pyridoxal 5'-phosphate</name>
        <dbReference type="ChEBI" id="CHEBI:597326"/>
    </cofactor>
</comment>
<dbReference type="InterPro" id="IPR020841">
    <property type="entry name" value="PKS_Beta-ketoAc_synthase_dom"/>
</dbReference>
<dbReference type="Gene3D" id="3.40.47.10">
    <property type="match status" value="1"/>
</dbReference>
<dbReference type="InterPro" id="IPR014030">
    <property type="entry name" value="Ketoacyl_synth_N"/>
</dbReference>
<dbReference type="RefSeq" id="WP_347607774.1">
    <property type="nucleotide sequence ID" value="NZ_JBDPZC010000002.1"/>
</dbReference>
<evidence type="ECO:0000256" key="7">
    <source>
        <dbReference type="ARBA" id="ARBA00022737"/>
    </source>
</evidence>
<dbReference type="Pfam" id="PF01212">
    <property type="entry name" value="Beta_elim_lyase"/>
    <property type="match status" value="1"/>
</dbReference>
<dbReference type="SUPFAM" id="SSF53383">
    <property type="entry name" value="PLP-dependent transferases"/>
    <property type="match status" value="1"/>
</dbReference>
<gene>
    <name evidence="12" type="ORF">ABDJ40_06545</name>
</gene>
<comment type="caution">
    <text evidence="12">The sequence shown here is derived from an EMBL/GenBank/DDBJ whole genome shotgun (WGS) entry which is preliminary data.</text>
</comment>
<dbReference type="CDD" id="cd00833">
    <property type="entry name" value="PKS"/>
    <property type="match status" value="1"/>
</dbReference>
<dbReference type="PROSITE" id="PS52004">
    <property type="entry name" value="KS3_2"/>
    <property type="match status" value="1"/>
</dbReference>
<protein>
    <submittedName>
        <fullName evidence="12">Beta-ketoacyl synthase N-terminal-like domain-containing protein</fullName>
    </submittedName>
</protein>